<reference evidence="1 2" key="1">
    <citation type="submission" date="2024-04" db="EMBL/GenBank/DDBJ databases">
        <title>Bacterial endophytes with biocontrol capabilities against important plant pathogens.</title>
        <authorList>
            <person name="Alayande K.A."/>
        </authorList>
    </citation>
    <scope>NUCLEOTIDE SEQUENCE [LARGE SCALE GENOMIC DNA]</scope>
    <source>
        <strain evidence="1 2">KV22</strain>
    </source>
</reference>
<keyword evidence="2" id="KW-1185">Reference proteome</keyword>
<proteinExistence type="predicted"/>
<evidence type="ECO:0000313" key="1">
    <source>
        <dbReference type="EMBL" id="MEL3952949.1"/>
    </source>
</evidence>
<sequence length="171" mass="19409">MIDFQSSGIVGYGEGSLDELDICYLEKYWLNLEGLVSYWAGLLNQAFIINRDGPGVRCQSNMECRPGGVLFTEEEFLDFKRLSIDLGAKSFAVIEYIGQSEWVDFSSLSFFRFAYPLDVSWSEMTSSCPIADDVFMRPIRAFFVISDNGRIGKYVDSDALHPYELFFSSNS</sequence>
<evidence type="ECO:0000313" key="2">
    <source>
        <dbReference type="Proteomes" id="UP001455088"/>
    </source>
</evidence>
<dbReference type="Proteomes" id="UP001455088">
    <property type="component" value="Unassembled WGS sequence"/>
</dbReference>
<gene>
    <name evidence="1" type="ORF">AAE039_05170</name>
</gene>
<accession>A0ABU9JJE1</accession>
<organism evidence="1 2">
    <name type="scientific">Stenotrophomonas bentonitica</name>
    <dbReference type="NCBI Taxonomy" id="1450134"/>
    <lineage>
        <taxon>Bacteria</taxon>
        <taxon>Pseudomonadati</taxon>
        <taxon>Pseudomonadota</taxon>
        <taxon>Gammaproteobacteria</taxon>
        <taxon>Lysobacterales</taxon>
        <taxon>Lysobacteraceae</taxon>
        <taxon>Stenotrophomonas</taxon>
    </lineage>
</organism>
<name>A0ABU9JJE1_9GAMM</name>
<protein>
    <submittedName>
        <fullName evidence="1">Uncharacterized protein</fullName>
    </submittedName>
</protein>
<dbReference type="EMBL" id="JBBYHY010000002">
    <property type="protein sequence ID" value="MEL3952949.1"/>
    <property type="molecule type" value="Genomic_DNA"/>
</dbReference>
<dbReference type="RefSeq" id="WP_146027608.1">
    <property type="nucleotide sequence ID" value="NZ_JBBYHY010000002.1"/>
</dbReference>
<comment type="caution">
    <text evidence="1">The sequence shown here is derived from an EMBL/GenBank/DDBJ whole genome shotgun (WGS) entry which is preliminary data.</text>
</comment>